<reference evidence="2" key="1">
    <citation type="journal article" date="2018" name="Genome Biol. Evol.">
        <title>Genomics and development of Lentinus tigrinus, a white-rot wood-decaying mushroom with dimorphic fruiting bodies.</title>
        <authorList>
            <person name="Wu B."/>
            <person name="Xu Z."/>
            <person name="Knudson A."/>
            <person name="Carlson A."/>
            <person name="Chen N."/>
            <person name="Kovaka S."/>
            <person name="LaButti K."/>
            <person name="Lipzen A."/>
            <person name="Pennachio C."/>
            <person name="Riley R."/>
            <person name="Schakwitz W."/>
            <person name="Umezawa K."/>
            <person name="Ohm R.A."/>
            <person name="Grigoriev I.V."/>
            <person name="Nagy L.G."/>
            <person name="Gibbons J."/>
            <person name="Hibbett D."/>
        </authorList>
    </citation>
    <scope>NUCLEOTIDE SEQUENCE [LARGE SCALE GENOMIC DNA]</scope>
    <source>
        <strain evidence="2">ALCF2SS1-6</strain>
    </source>
</reference>
<feature type="compositionally biased region" description="Gly residues" evidence="1">
    <location>
        <begin position="43"/>
        <end position="52"/>
    </location>
</feature>
<accession>A0A5C2STC3</accession>
<keyword evidence="3" id="KW-1185">Reference proteome</keyword>
<dbReference type="AlphaFoldDB" id="A0A5C2STC3"/>
<sequence>MPVQLQQDNTRRQKSHGHARRASRTFNVSPARPPRTVPWGVRMGRGYGKQNY</sequence>
<name>A0A5C2STC3_9APHY</name>
<evidence type="ECO:0000313" key="2">
    <source>
        <dbReference type="EMBL" id="RPD67082.1"/>
    </source>
</evidence>
<dbReference type="Proteomes" id="UP000313359">
    <property type="component" value="Unassembled WGS sequence"/>
</dbReference>
<proteinExistence type="predicted"/>
<feature type="region of interest" description="Disordered" evidence="1">
    <location>
        <begin position="1"/>
        <end position="52"/>
    </location>
</feature>
<dbReference type="OrthoDB" id="3204347at2759"/>
<gene>
    <name evidence="2" type="ORF">L227DRAFT_569274</name>
</gene>
<evidence type="ECO:0000256" key="1">
    <source>
        <dbReference type="SAM" id="MobiDB-lite"/>
    </source>
</evidence>
<dbReference type="EMBL" id="ML122250">
    <property type="protein sequence ID" value="RPD67082.1"/>
    <property type="molecule type" value="Genomic_DNA"/>
</dbReference>
<feature type="compositionally biased region" description="Basic residues" evidence="1">
    <location>
        <begin position="12"/>
        <end position="23"/>
    </location>
</feature>
<organism evidence="2 3">
    <name type="scientific">Lentinus tigrinus ALCF2SS1-6</name>
    <dbReference type="NCBI Taxonomy" id="1328759"/>
    <lineage>
        <taxon>Eukaryota</taxon>
        <taxon>Fungi</taxon>
        <taxon>Dikarya</taxon>
        <taxon>Basidiomycota</taxon>
        <taxon>Agaricomycotina</taxon>
        <taxon>Agaricomycetes</taxon>
        <taxon>Polyporales</taxon>
        <taxon>Polyporaceae</taxon>
        <taxon>Lentinus</taxon>
    </lineage>
</organism>
<evidence type="ECO:0000313" key="3">
    <source>
        <dbReference type="Proteomes" id="UP000313359"/>
    </source>
</evidence>
<protein>
    <submittedName>
        <fullName evidence="2">Uncharacterized protein</fullName>
    </submittedName>
</protein>